<protein>
    <recommendedName>
        <fullName evidence="5">Probable membrane transporter protein</fullName>
    </recommendedName>
</protein>
<gene>
    <name evidence="6" type="ORF">JKL49_08080</name>
</gene>
<dbReference type="AlphaFoldDB" id="A0A941D0L7"/>
<keyword evidence="2 5" id="KW-0812">Transmembrane</keyword>
<evidence type="ECO:0000256" key="3">
    <source>
        <dbReference type="ARBA" id="ARBA00022989"/>
    </source>
</evidence>
<evidence type="ECO:0000256" key="5">
    <source>
        <dbReference type="RuleBase" id="RU363041"/>
    </source>
</evidence>
<comment type="similarity">
    <text evidence="5">Belongs to the 4-toluene sulfonate uptake permease (TSUP) (TC 2.A.102) family.</text>
</comment>
<feature type="transmembrane region" description="Helical" evidence="5">
    <location>
        <begin position="206"/>
        <end position="228"/>
    </location>
</feature>
<dbReference type="EMBL" id="JAGSGD010000001">
    <property type="protein sequence ID" value="MBR7619342.1"/>
    <property type="molecule type" value="Genomic_DNA"/>
</dbReference>
<evidence type="ECO:0000256" key="4">
    <source>
        <dbReference type="ARBA" id="ARBA00023136"/>
    </source>
</evidence>
<feature type="transmembrane region" description="Helical" evidence="5">
    <location>
        <begin position="49"/>
        <end position="67"/>
    </location>
</feature>
<evidence type="ECO:0000313" key="7">
    <source>
        <dbReference type="Proteomes" id="UP000622580"/>
    </source>
</evidence>
<dbReference type="GO" id="GO:0005886">
    <property type="term" value="C:plasma membrane"/>
    <property type="evidence" value="ECO:0007669"/>
    <property type="project" value="UniProtKB-SubCell"/>
</dbReference>
<dbReference type="PANTHER" id="PTHR43701:SF2">
    <property type="entry name" value="MEMBRANE TRANSPORTER PROTEIN YJNA-RELATED"/>
    <property type="match status" value="1"/>
</dbReference>
<dbReference type="InterPro" id="IPR051598">
    <property type="entry name" value="TSUP/Inactive_protease-like"/>
</dbReference>
<organism evidence="6 7">
    <name type="scientific">Phenylobacterium glaciei</name>
    <dbReference type="NCBI Taxonomy" id="2803784"/>
    <lineage>
        <taxon>Bacteria</taxon>
        <taxon>Pseudomonadati</taxon>
        <taxon>Pseudomonadota</taxon>
        <taxon>Alphaproteobacteria</taxon>
        <taxon>Caulobacterales</taxon>
        <taxon>Caulobacteraceae</taxon>
        <taxon>Phenylobacterium</taxon>
    </lineage>
</organism>
<dbReference type="InterPro" id="IPR002781">
    <property type="entry name" value="TM_pro_TauE-like"/>
</dbReference>
<comment type="subcellular location">
    <subcellularLocation>
        <location evidence="5">Cell membrane</location>
        <topology evidence="5">Multi-pass membrane protein</topology>
    </subcellularLocation>
    <subcellularLocation>
        <location evidence="1">Membrane</location>
        <topology evidence="1">Multi-pass membrane protein</topology>
    </subcellularLocation>
</comment>
<name>A0A941D0L7_9CAUL</name>
<evidence type="ECO:0000313" key="6">
    <source>
        <dbReference type="EMBL" id="MBR7619342.1"/>
    </source>
</evidence>
<keyword evidence="3 5" id="KW-1133">Transmembrane helix</keyword>
<sequence length="261" mass="25599">MDLPILSLVLAVLGGAVIGLLLSVFGGGGSVLATPLLIYVVGVRDPHVAIGTSAAAVAVNALVGLGAQARAGRVKWRCASVFAVSGLLGTLIGAHLAKQVAGGDLILWFAVAMAAVGGSMLIPRKGTGDPFVTLTPALTAKLAPLGLLVGLAAGFFGIGGGFLIVPGLMAATGMTMAHAAASSLVSVVLFGAATSASYAASGQIDWEVFLALVAGGGLGALAGGPVARILADRAILARQVFALFVIATAAYVAARALHVLG</sequence>
<dbReference type="Proteomes" id="UP000622580">
    <property type="component" value="Unassembled WGS sequence"/>
</dbReference>
<keyword evidence="7" id="KW-1185">Reference proteome</keyword>
<proteinExistence type="inferred from homology"/>
<evidence type="ECO:0000256" key="2">
    <source>
        <dbReference type="ARBA" id="ARBA00022692"/>
    </source>
</evidence>
<feature type="transmembrane region" description="Helical" evidence="5">
    <location>
        <begin position="177"/>
        <end position="200"/>
    </location>
</feature>
<reference evidence="6" key="1">
    <citation type="submission" date="2021-04" db="EMBL/GenBank/DDBJ databases">
        <title>Draft genome assembly of strain Phenylobacterium sp. 20VBR1 using MiniION and Illumina platforms.</title>
        <authorList>
            <person name="Thomas F.A."/>
            <person name="Krishnan K.P."/>
            <person name="Sinha R.K."/>
        </authorList>
    </citation>
    <scope>NUCLEOTIDE SEQUENCE</scope>
    <source>
        <strain evidence="6">20VBR1</strain>
    </source>
</reference>
<dbReference type="PANTHER" id="PTHR43701">
    <property type="entry name" value="MEMBRANE TRANSPORTER PROTEIN MJ0441-RELATED"/>
    <property type="match status" value="1"/>
</dbReference>
<feature type="transmembrane region" description="Helical" evidence="5">
    <location>
        <begin position="240"/>
        <end position="260"/>
    </location>
</feature>
<accession>A0A941D0L7</accession>
<dbReference type="Pfam" id="PF01925">
    <property type="entry name" value="TauE"/>
    <property type="match status" value="1"/>
</dbReference>
<keyword evidence="4 5" id="KW-0472">Membrane</keyword>
<comment type="caution">
    <text evidence="6">The sequence shown here is derived from an EMBL/GenBank/DDBJ whole genome shotgun (WGS) entry which is preliminary data.</text>
</comment>
<keyword evidence="5" id="KW-1003">Cell membrane</keyword>
<evidence type="ECO:0000256" key="1">
    <source>
        <dbReference type="ARBA" id="ARBA00004141"/>
    </source>
</evidence>
<feature type="transmembrane region" description="Helical" evidence="5">
    <location>
        <begin position="105"/>
        <end position="122"/>
    </location>
</feature>
<feature type="transmembrane region" description="Helical" evidence="5">
    <location>
        <begin position="142"/>
        <end position="165"/>
    </location>
</feature>
<dbReference type="RefSeq" id="WP_215339699.1">
    <property type="nucleotide sequence ID" value="NZ_JAGSGD010000001.1"/>
</dbReference>